<dbReference type="EMBL" id="MU155671">
    <property type="protein sequence ID" value="KAF9471523.1"/>
    <property type="molecule type" value="Genomic_DNA"/>
</dbReference>
<reference evidence="1" key="1">
    <citation type="submission" date="2020-11" db="EMBL/GenBank/DDBJ databases">
        <authorList>
            <consortium name="DOE Joint Genome Institute"/>
            <person name="Ahrendt S."/>
            <person name="Riley R."/>
            <person name="Andreopoulos W."/>
            <person name="Labutti K."/>
            <person name="Pangilinan J."/>
            <person name="Ruiz-Duenas F.J."/>
            <person name="Barrasa J.M."/>
            <person name="Sanchez-Garcia M."/>
            <person name="Camarero S."/>
            <person name="Miyauchi S."/>
            <person name="Serrano A."/>
            <person name="Linde D."/>
            <person name="Babiker R."/>
            <person name="Drula E."/>
            <person name="Ayuso-Fernandez I."/>
            <person name="Pacheco R."/>
            <person name="Padilla G."/>
            <person name="Ferreira P."/>
            <person name="Barriuso J."/>
            <person name="Kellner H."/>
            <person name="Castanera R."/>
            <person name="Alfaro M."/>
            <person name="Ramirez L."/>
            <person name="Pisabarro A.G."/>
            <person name="Kuo A."/>
            <person name="Tritt A."/>
            <person name="Lipzen A."/>
            <person name="He G."/>
            <person name="Yan M."/>
            <person name="Ng V."/>
            <person name="Cullen D."/>
            <person name="Martin F."/>
            <person name="Rosso M.-N."/>
            <person name="Henrissat B."/>
            <person name="Hibbett D."/>
            <person name="Martinez A.T."/>
            <person name="Grigoriev I.V."/>
        </authorList>
    </citation>
    <scope>NUCLEOTIDE SEQUENCE</scope>
    <source>
        <strain evidence="1">CIRM-BRFM 674</strain>
    </source>
</reference>
<organism evidence="1 2">
    <name type="scientific">Pholiota conissans</name>
    <dbReference type="NCBI Taxonomy" id="109636"/>
    <lineage>
        <taxon>Eukaryota</taxon>
        <taxon>Fungi</taxon>
        <taxon>Dikarya</taxon>
        <taxon>Basidiomycota</taxon>
        <taxon>Agaricomycotina</taxon>
        <taxon>Agaricomycetes</taxon>
        <taxon>Agaricomycetidae</taxon>
        <taxon>Agaricales</taxon>
        <taxon>Agaricineae</taxon>
        <taxon>Strophariaceae</taxon>
        <taxon>Pholiota</taxon>
    </lineage>
</organism>
<feature type="non-terminal residue" evidence="1">
    <location>
        <position position="1"/>
    </location>
</feature>
<comment type="caution">
    <text evidence="1">The sequence shown here is derived from an EMBL/GenBank/DDBJ whole genome shotgun (WGS) entry which is preliminary data.</text>
</comment>
<evidence type="ECO:0000313" key="2">
    <source>
        <dbReference type="Proteomes" id="UP000807469"/>
    </source>
</evidence>
<evidence type="ECO:0000313" key="1">
    <source>
        <dbReference type="EMBL" id="KAF9471523.1"/>
    </source>
</evidence>
<accession>A0A9P5YM95</accession>
<protein>
    <submittedName>
        <fullName evidence="1">Uncharacterized protein</fullName>
    </submittedName>
</protein>
<sequence length="125" mass="13839">PEDIDLFLPSRLPAHRREAACIHGLSKMEAQLRNAQCLNALANLHSTLHLKTRMILFKNSNVRGQREGTRSCAVIDGVHQQALHSVDKYCAARDALLSLSGPGSWEKALQPLLNANIRSYMDPKG</sequence>
<name>A0A9P5YM95_9AGAR</name>
<dbReference type="Proteomes" id="UP000807469">
    <property type="component" value="Unassembled WGS sequence"/>
</dbReference>
<keyword evidence="2" id="KW-1185">Reference proteome</keyword>
<dbReference type="AlphaFoldDB" id="A0A9P5YM95"/>
<gene>
    <name evidence="1" type="ORF">BDN70DRAFT_819897</name>
</gene>
<proteinExistence type="predicted"/>
<dbReference type="OrthoDB" id="3062870at2759"/>